<accession>A0A3B0X2N2</accession>
<organism evidence="1">
    <name type="scientific">hydrothermal vent metagenome</name>
    <dbReference type="NCBI Taxonomy" id="652676"/>
    <lineage>
        <taxon>unclassified sequences</taxon>
        <taxon>metagenomes</taxon>
        <taxon>ecological metagenomes</taxon>
    </lineage>
</organism>
<dbReference type="SUPFAM" id="SSF103007">
    <property type="entry name" value="Hypothetical protein TT1725"/>
    <property type="match status" value="1"/>
</dbReference>
<reference evidence="1" key="1">
    <citation type="submission" date="2018-06" db="EMBL/GenBank/DDBJ databases">
        <authorList>
            <person name="Zhirakovskaya E."/>
        </authorList>
    </citation>
    <scope>NUCLEOTIDE SEQUENCE</scope>
</reference>
<proteinExistence type="predicted"/>
<name>A0A3B0X2N2_9ZZZZ</name>
<sequence length="93" mass="11022">MHILLIRLNLGIPQAHSLKDKRRQIKSLKERVMSRFNASVAEVEFLDNWQKSVLAVCMLSNDRSYLDKQFSLLEARVLEYTELELLSMDREWL</sequence>
<dbReference type="PANTHER" id="PTHR36441">
    <property type="entry name" value="HYPOTHETICAL CYTOSOLIC PROTEIN"/>
    <property type="match status" value="1"/>
</dbReference>
<dbReference type="Pfam" id="PF04456">
    <property type="entry name" value="DUF503"/>
    <property type="match status" value="1"/>
</dbReference>
<dbReference type="InterPro" id="IPR036746">
    <property type="entry name" value="TT1725-like_sf"/>
</dbReference>
<dbReference type="EMBL" id="UOFG01000054">
    <property type="protein sequence ID" value="VAW58970.1"/>
    <property type="molecule type" value="Genomic_DNA"/>
</dbReference>
<dbReference type="InterPro" id="IPR007546">
    <property type="entry name" value="DUF503"/>
</dbReference>
<dbReference type="PANTHER" id="PTHR36441:SF1">
    <property type="entry name" value="DUF503 DOMAIN-CONTAINING PROTEIN"/>
    <property type="match status" value="1"/>
</dbReference>
<dbReference type="AlphaFoldDB" id="A0A3B0X2N2"/>
<protein>
    <submittedName>
        <fullName evidence="1">YlxP-like protein</fullName>
    </submittedName>
</protein>
<dbReference type="Gene3D" id="3.30.70.1120">
    <property type="entry name" value="TT1725-like"/>
    <property type="match status" value="1"/>
</dbReference>
<evidence type="ECO:0000313" key="1">
    <source>
        <dbReference type="EMBL" id="VAW58970.1"/>
    </source>
</evidence>
<gene>
    <name evidence="1" type="ORF">MNBD_GAMMA11-1909</name>
</gene>